<feature type="coiled-coil region" evidence="2">
    <location>
        <begin position="49"/>
        <end position="76"/>
    </location>
</feature>
<reference evidence="3 4" key="1">
    <citation type="submission" date="2017-03" db="EMBL/GenBank/DDBJ databases">
        <title>Genomes of endolithic fungi from Antarctica.</title>
        <authorList>
            <person name="Coleine C."/>
            <person name="Masonjones S."/>
            <person name="Stajich J.E."/>
        </authorList>
    </citation>
    <scope>NUCLEOTIDE SEQUENCE [LARGE SCALE GENOMIC DNA]</scope>
    <source>
        <strain evidence="3 4">CCFEE 5184</strain>
    </source>
</reference>
<protein>
    <submittedName>
        <fullName evidence="3">Uncharacterized protein</fullName>
    </submittedName>
</protein>
<evidence type="ECO:0000256" key="1">
    <source>
        <dbReference type="ARBA" id="ARBA00006349"/>
    </source>
</evidence>
<dbReference type="Proteomes" id="UP000309340">
    <property type="component" value="Unassembled WGS sequence"/>
</dbReference>
<name>A0A4U0X4R3_9PEZI</name>
<comment type="caution">
    <text evidence="3">The sequence shown here is derived from an EMBL/GenBank/DDBJ whole genome shotgun (WGS) entry which is preliminary data.</text>
</comment>
<dbReference type="AlphaFoldDB" id="A0A4U0X4R3"/>
<proteinExistence type="inferred from homology"/>
<dbReference type="OrthoDB" id="4159489at2759"/>
<dbReference type="GO" id="GO:0005829">
    <property type="term" value="C:cytosol"/>
    <property type="evidence" value="ECO:0007669"/>
    <property type="project" value="TreeGrafter"/>
</dbReference>
<dbReference type="GO" id="GO:0070370">
    <property type="term" value="P:cellular heat acclimation"/>
    <property type="evidence" value="ECO:0007669"/>
    <property type="project" value="TreeGrafter"/>
</dbReference>
<gene>
    <name evidence="3" type="ORF">B0A55_07839</name>
</gene>
<evidence type="ECO:0000313" key="4">
    <source>
        <dbReference type="Proteomes" id="UP000309340"/>
    </source>
</evidence>
<organism evidence="3 4">
    <name type="scientific">Friedmanniomyces simplex</name>
    <dbReference type="NCBI Taxonomy" id="329884"/>
    <lineage>
        <taxon>Eukaryota</taxon>
        <taxon>Fungi</taxon>
        <taxon>Dikarya</taxon>
        <taxon>Ascomycota</taxon>
        <taxon>Pezizomycotina</taxon>
        <taxon>Dothideomycetes</taxon>
        <taxon>Dothideomycetidae</taxon>
        <taxon>Mycosphaerellales</taxon>
        <taxon>Teratosphaeriaceae</taxon>
        <taxon>Friedmanniomyces</taxon>
    </lineage>
</organism>
<dbReference type="EMBL" id="NAJQ01000450">
    <property type="protein sequence ID" value="TKA69405.1"/>
    <property type="molecule type" value="Genomic_DNA"/>
</dbReference>
<comment type="similarity">
    <text evidence="1">Belongs to the HSBP1 family.</text>
</comment>
<evidence type="ECO:0000313" key="3">
    <source>
        <dbReference type="EMBL" id="TKA69405.1"/>
    </source>
</evidence>
<dbReference type="InterPro" id="IPR009643">
    <property type="entry name" value="HS1-bd"/>
</dbReference>
<dbReference type="GO" id="GO:0003714">
    <property type="term" value="F:transcription corepressor activity"/>
    <property type="evidence" value="ECO:0007669"/>
    <property type="project" value="InterPro"/>
</dbReference>
<dbReference type="Pfam" id="PF06825">
    <property type="entry name" value="HSBP1"/>
    <property type="match status" value="1"/>
</dbReference>
<dbReference type="PANTHER" id="PTHR19424">
    <property type="entry name" value="HEAT SHOCK FACTOR BINDING PROTEIN 1"/>
    <property type="match status" value="1"/>
</dbReference>
<keyword evidence="2" id="KW-0175">Coiled coil</keyword>
<sequence>MSTDNATLSAQVNKLNISDETSSDTAPSELVAVVDDLLNQLSSKFSNLSSELIGKMDEMSRRLDNLEATIQAGNEQGRSESTAANLQVSLQRGQKRGAPHDFEYPDRARIRELAQSCVSETDNRGSHLEDMTQPLDATLSPVIARMLQLAQGRNVAVAKKTRLAMDFVVEAIGILSLVDEDKADALRASLGDFRAEL</sequence>
<dbReference type="PANTHER" id="PTHR19424:SF0">
    <property type="entry name" value="HEAT SHOCK FACTOR BINDING PROTEIN 1"/>
    <property type="match status" value="1"/>
</dbReference>
<accession>A0A4U0X4R3</accession>
<dbReference type="GO" id="GO:0005634">
    <property type="term" value="C:nucleus"/>
    <property type="evidence" value="ECO:0007669"/>
    <property type="project" value="TreeGrafter"/>
</dbReference>
<dbReference type="Gene3D" id="1.20.5.430">
    <property type="match status" value="1"/>
</dbReference>
<keyword evidence="4" id="KW-1185">Reference proteome</keyword>
<dbReference type="STRING" id="329884.A0A4U0X4R3"/>
<evidence type="ECO:0000256" key="2">
    <source>
        <dbReference type="SAM" id="Coils"/>
    </source>
</evidence>